<evidence type="ECO:0000313" key="6">
    <source>
        <dbReference type="Proteomes" id="UP001055439"/>
    </source>
</evidence>
<dbReference type="PROSITE" id="PS50082">
    <property type="entry name" value="WD_REPEATS_2"/>
    <property type="match status" value="3"/>
</dbReference>
<evidence type="ECO:0000313" key="5">
    <source>
        <dbReference type="EMBL" id="URD93421.1"/>
    </source>
</evidence>
<reference evidence="5" key="1">
    <citation type="submission" date="2022-05" db="EMBL/GenBank/DDBJ databases">
        <title>The Musa troglodytarum L. genome provides insights into the mechanism of non-climacteric behaviour and enrichment of carotenoids.</title>
        <authorList>
            <person name="Wang J."/>
        </authorList>
    </citation>
    <scope>NUCLEOTIDE SEQUENCE</scope>
    <source>
        <tissue evidence="5">Leaf</tissue>
    </source>
</reference>
<dbReference type="InterPro" id="IPR020472">
    <property type="entry name" value="WD40_PAC1"/>
</dbReference>
<dbReference type="InterPro" id="IPR011047">
    <property type="entry name" value="Quinoprotein_ADH-like_sf"/>
</dbReference>
<dbReference type="PROSITE" id="PS50294">
    <property type="entry name" value="WD_REPEATS_REGION"/>
    <property type="match status" value="2"/>
</dbReference>
<keyword evidence="6" id="KW-1185">Reference proteome</keyword>
<gene>
    <name evidence="5" type="ORF">MUK42_01932</name>
</gene>
<feature type="repeat" description="WD" evidence="3">
    <location>
        <begin position="331"/>
        <end position="363"/>
    </location>
</feature>
<dbReference type="SMART" id="SM00320">
    <property type="entry name" value="WD40"/>
    <property type="match status" value="5"/>
</dbReference>
<organism evidence="5 6">
    <name type="scientific">Musa troglodytarum</name>
    <name type="common">fe'i banana</name>
    <dbReference type="NCBI Taxonomy" id="320322"/>
    <lineage>
        <taxon>Eukaryota</taxon>
        <taxon>Viridiplantae</taxon>
        <taxon>Streptophyta</taxon>
        <taxon>Embryophyta</taxon>
        <taxon>Tracheophyta</taxon>
        <taxon>Spermatophyta</taxon>
        <taxon>Magnoliopsida</taxon>
        <taxon>Liliopsida</taxon>
        <taxon>Zingiberales</taxon>
        <taxon>Musaceae</taxon>
        <taxon>Musa</taxon>
    </lineage>
</organism>
<dbReference type="PRINTS" id="PR00320">
    <property type="entry name" value="GPROTEINBRPT"/>
</dbReference>
<keyword evidence="1 3" id="KW-0853">WD repeat</keyword>
<dbReference type="Proteomes" id="UP001055439">
    <property type="component" value="Chromosome 3"/>
</dbReference>
<dbReference type="InterPro" id="IPR019775">
    <property type="entry name" value="WD40_repeat_CS"/>
</dbReference>
<dbReference type="Gene3D" id="2.130.10.10">
    <property type="entry name" value="YVTN repeat-like/Quinoprotein amine dehydrogenase"/>
    <property type="match status" value="2"/>
</dbReference>
<dbReference type="InterPro" id="IPR045227">
    <property type="entry name" value="WDR18/Ipi3/RID3"/>
</dbReference>
<proteinExistence type="predicted"/>
<dbReference type="EMBL" id="CP097505">
    <property type="protein sequence ID" value="URD93421.1"/>
    <property type="molecule type" value="Genomic_DNA"/>
</dbReference>
<dbReference type="GO" id="GO:0006261">
    <property type="term" value="P:DNA-templated DNA replication"/>
    <property type="evidence" value="ECO:0007669"/>
    <property type="project" value="TreeGrafter"/>
</dbReference>
<dbReference type="OrthoDB" id="756370at2759"/>
<accession>A0A9E7JUZ7</accession>
<feature type="compositionally biased region" description="Polar residues" evidence="4">
    <location>
        <begin position="9"/>
        <end position="25"/>
    </location>
</feature>
<evidence type="ECO:0000256" key="1">
    <source>
        <dbReference type="ARBA" id="ARBA00022574"/>
    </source>
</evidence>
<feature type="region of interest" description="Disordered" evidence="4">
    <location>
        <begin position="1"/>
        <end position="30"/>
    </location>
</feature>
<dbReference type="GO" id="GO:0120330">
    <property type="term" value="C:rixosome complex"/>
    <property type="evidence" value="ECO:0007669"/>
    <property type="project" value="TreeGrafter"/>
</dbReference>
<evidence type="ECO:0000256" key="3">
    <source>
        <dbReference type="PROSITE-ProRule" id="PRU00221"/>
    </source>
</evidence>
<sequence length="530" mass="57989">MGTVGCTGRSCNSRRQGNTSPTLLTTPEEEEEEMVGVGVAERREALVVCSEKMSTGITIYDLETGEELMRLPTCASPPHGLLCLADHHLVASQLQRHRSYRGGAIFFWALNKPQSPHRSYPLENIGPISSSKDGIYLAGGAPAGNVYIWEVSNCPKLFLLCLTNTIKPDEKNVTSGKLLKKWPAHQNPLSCLAFSHDGTLLISASEDGVIHVWSMISILDVEDPQTCGTLASVHTWREHQSSVTGLLLMSGGCGLSLISSSLDGTCKVWDIISGGLVQTHVFSAPVTAIASGPREQLLFAGCMDGRILVNELNLGLEEAPSTISEDSSGFLGGHKDYISTLSFSPGGKWLISASKDGTACIWDANLCQLFRRFSYKKGHITNLLVISQSMISVTENKRSLLRPHVSSLDKSPRPNIATERTRTILPAYCSQEDHFISPSPGFQTYRLMKKQILELEREGTPEALEMKVVAAVENRLWTSTVTKHMITINKHLQTRLLDMIQRRLCDNSELARASTKKSKTKVLAAASDSK</sequence>
<dbReference type="Pfam" id="PF00400">
    <property type="entry name" value="WD40"/>
    <property type="match status" value="4"/>
</dbReference>
<dbReference type="GO" id="GO:0005656">
    <property type="term" value="C:nuclear pre-replicative complex"/>
    <property type="evidence" value="ECO:0007669"/>
    <property type="project" value="TreeGrafter"/>
</dbReference>
<evidence type="ECO:0000256" key="2">
    <source>
        <dbReference type="ARBA" id="ARBA00022737"/>
    </source>
</evidence>
<protein>
    <submittedName>
        <fullName evidence="5">WD domain, G-beta repeat</fullName>
    </submittedName>
</protein>
<feature type="repeat" description="WD" evidence="3">
    <location>
        <begin position="182"/>
        <end position="215"/>
    </location>
</feature>
<feature type="repeat" description="WD" evidence="3">
    <location>
        <begin position="236"/>
        <end position="279"/>
    </location>
</feature>
<name>A0A9E7JUZ7_9LILI</name>
<dbReference type="InterPro" id="IPR015943">
    <property type="entry name" value="WD40/YVTN_repeat-like_dom_sf"/>
</dbReference>
<evidence type="ECO:0000256" key="4">
    <source>
        <dbReference type="SAM" id="MobiDB-lite"/>
    </source>
</evidence>
<dbReference type="GO" id="GO:0006364">
    <property type="term" value="P:rRNA processing"/>
    <property type="evidence" value="ECO:0007669"/>
    <property type="project" value="TreeGrafter"/>
</dbReference>
<dbReference type="PANTHER" id="PTHR18763:SF4">
    <property type="entry name" value="PROTEIN ROOT INITIATION DEFECTIVE 3-LIKE"/>
    <property type="match status" value="1"/>
</dbReference>
<keyword evidence="2" id="KW-0677">Repeat</keyword>
<dbReference type="PROSITE" id="PS00678">
    <property type="entry name" value="WD_REPEATS_1"/>
    <property type="match status" value="1"/>
</dbReference>
<dbReference type="PANTHER" id="PTHR18763">
    <property type="entry name" value="WD-REPEAT PROTEIN 18"/>
    <property type="match status" value="1"/>
</dbReference>
<dbReference type="InterPro" id="IPR001680">
    <property type="entry name" value="WD40_rpt"/>
</dbReference>
<dbReference type="AlphaFoldDB" id="A0A9E7JUZ7"/>
<dbReference type="SUPFAM" id="SSF50998">
    <property type="entry name" value="Quinoprotein alcohol dehydrogenase-like"/>
    <property type="match status" value="1"/>
</dbReference>